<evidence type="ECO:0000259" key="6">
    <source>
        <dbReference type="Pfam" id="PF01782"/>
    </source>
</evidence>
<feature type="domain" description="RimM N-terminal" evidence="6">
    <location>
        <begin position="135"/>
        <end position="222"/>
    </location>
</feature>
<dbReference type="InterPro" id="IPR036976">
    <property type="entry name" value="RimM_N_sf"/>
</dbReference>
<dbReference type="GO" id="GO:0005840">
    <property type="term" value="C:ribosome"/>
    <property type="evidence" value="ECO:0007669"/>
    <property type="project" value="InterPro"/>
</dbReference>
<dbReference type="AlphaFoldDB" id="A0A8J5XSI3"/>
<evidence type="ECO:0000256" key="2">
    <source>
        <dbReference type="ARBA" id="ARBA00022517"/>
    </source>
</evidence>
<keyword evidence="5" id="KW-0732">Signal</keyword>
<keyword evidence="2" id="KW-0690">Ribosome biogenesis</keyword>
<evidence type="ECO:0000256" key="4">
    <source>
        <dbReference type="ARBA" id="ARBA00023186"/>
    </source>
</evidence>
<dbReference type="EMBL" id="JAGTXO010000009">
    <property type="protein sequence ID" value="KAG8465754.1"/>
    <property type="molecule type" value="Genomic_DNA"/>
</dbReference>
<dbReference type="OrthoDB" id="532420at2759"/>
<keyword evidence="8" id="KW-1185">Reference proteome</keyword>
<dbReference type="GO" id="GO:0043022">
    <property type="term" value="F:ribosome binding"/>
    <property type="evidence" value="ECO:0007669"/>
    <property type="project" value="InterPro"/>
</dbReference>
<dbReference type="SUPFAM" id="SSF50447">
    <property type="entry name" value="Translation proteins"/>
    <property type="match status" value="1"/>
</dbReference>
<evidence type="ECO:0000256" key="5">
    <source>
        <dbReference type="SAM" id="SignalP"/>
    </source>
</evidence>
<keyword evidence="1" id="KW-0963">Cytoplasm</keyword>
<keyword evidence="3" id="KW-0698">rRNA processing</keyword>
<dbReference type="Gene3D" id="2.40.30.60">
    <property type="entry name" value="RimM"/>
    <property type="match status" value="1"/>
</dbReference>
<dbReference type="Proteomes" id="UP000751190">
    <property type="component" value="Unassembled WGS sequence"/>
</dbReference>
<accession>A0A8J5XSI3</accession>
<protein>
    <recommendedName>
        <fullName evidence="6">RimM N-terminal domain-containing protein</fullName>
    </recommendedName>
</protein>
<dbReference type="InterPro" id="IPR009000">
    <property type="entry name" value="Transl_B-barrel_sf"/>
</dbReference>
<name>A0A8J5XSI3_DIALT</name>
<evidence type="ECO:0000313" key="8">
    <source>
        <dbReference type="Proteomes" id="UP000751190"/>
    </source>
</evidence>
<dbReference type="PANTHER" id="PTHR33692:SF1">
    <property type="entry name" value="RIBOSOME MATURATION FACTOR RIMM"/>
    <property type="match status" value="1"/>
</dbReference>
<gene>
    <name evidence="7" type="ORF">KFE25_005324</name>
</gene>
<evidence type="ECO:0000313" key="7">
    <source>
        <dbReference type="EMBL" id="KAG8465754.1"/>
    </source>
</evidence>
<feature type="signal peptide" evidence="5">
    <location>
        <begin position="1"/>
        <end position="18"/>
    </location>
</feature>
<dbReference type="GO" id="GO:0006364">
    <property type="term" value="P:rRNA processing"/>
    <property type="evidence" value="ECO:0007669"/>
    <property type="project" value="UniProtKB-KW"/>
</dbReference>
<sequence length="258" mass="27958">MAVRVTLALVLAAPTRLAAPSTVARPGVVPAARARERALARATVGDVDPFEATPSAAPRERRNKYAQFSRADDEYGARLERGELGGPVERKSRVRRRPITLRRAPSEPRERGVITYPDAAAVDPTDPTTFGFCEIGRVVGAHGVRGDVKVQSDTDFATERLCTPGVRYLKVPTRRAPREVVVTSGVLARTLKEGLGAIYIVRIEGVEDRDDADALRGCTLFTRDGPAPASLARDRDEYLVREVVGRSARTSTCPRAGS</sequence>
<dbReference type="PANTHER" id="PTHR33692">
    <property type="entry name" value="RIBOSOME MATURATION FACTOR RIMM"/>
    <property type="match status" value="1"/>
</dbReference>
<evidence type="ECO:0000256" key="3">
    <source>
        <dbReference type="ARBA" id="ARBA00022552"/>
    </source>
</evidence>
<organism evidence="7 8">
    <name type="scientific">Diacronema lutheri</name>
    <name type="common">Unicellular marine alga</name>
    <name type="synonym">Monochrysis lutheri</name>
    <dbReference type="NCBI Taxonomy" id="2081491"/>
    <lineage>
        <taxon>Eukaryota</taxon>
        <taxon>Haptista</taxon>
        <taxon>Haptophyta</taxon>
        <taxon>Pavlovophyceae</taxon>
        <taxon>Pavlovales</taxon>
        <taxon>Pavlovaceae</taxon>
        <taxon>Diacronema</taxon>
    </lineage>
</organism>
<comment type="caution">
    <text evidence="7">The sequence shown here is derived from an EMBL/GenBank/DDBJ whole genome shotgun (WGS) entry which is preliminary data.</text>
</comment>
<feature type="chain" id="PRO_5035238260" description="RimM N-terminal domain-containing protein" evidence="5">
    <location>
        <begin position="19"/>
        <end position="258"/>
    </location>
</feature>
<proteinExistence type="predicted"/>
<dbReference type="Pfam" id="PF01782">
    <property type="entry name" value="RimM"/>
    <property type="match status" value="1"/>
</dbReference>
<evidence type="ECO:0000256" key="1">
    <source>
        <dbReference type="ARBA" id="ARBA00022490"/>
    </source>
</evidence>
<dbReference type="InterPro" id="IPR002676">
    <property type="entry name" value="RimM_N"/>
</dbReference>
<dbReference type="InterPro" id="IPR011961">
    <property type="entry name" value="RimM"/>
</dbReference>
<keyword evidence="4" id="KW-0143">Chaperone</keyword>
<reference evidence="7" key="1">
    <citation type="submission" date="2021-05" db="EMBL/GenBank/DDBJ databases">
        <title>The genome of the haptophyte Pavlova lutheri (Diacronema luteri, Pavlovales) - a model for lipid biosynthesis in eukaryotic algae.</title>
        <authorList>
            <person name="Hulatt C.J."/>
            <person name="Posewitz M.C."/>
        </authorList>
    </citation>
    <scope>NUCLEOTIDE SEQUENCE</scope>
    <source>
        <strain evidence="7">NIVA-4/92</strain>
    </source>
</reference>